<keyword evidence="1" id="KW-0472">Membrane</keyword>
<proteinExistence type="predicted"/>
<dbReference type="RefSeq" id="WP_344807757.1">
    <property type="nucleotide sequence ID" value="NZ_BAABBO010000012.1"/>
</dbReference>
<evidence type="ECO:0000256" key="1">
    <source>
        <dbReference type="SAM" id="Phobius"/>
    </source>
</evidence>
<protein>
    <recommendedName>
        <fullName evidence="4">Phosphoglycerol transferase MdoB-like AlkP superfamily enzyme</fullName>
    </recommendedName>
</protein>
<keyword evidence="3" id="KW-1185">Reference proteome</keyword>
<gene>
    <name evidence="2" type="ORF">GCM10022278_29820</name>
</gene>
<dbReference type="Gene3D" id="3.40.720.10">
    <property type="entry name" value="Alkaline Phosphatase, subunit A"/>
    <property type="match status" value="1"/>
</dbReference>
<dbReference type="EMBL" id="BAABBO010000012">
    <property type="protein sequence ID" value="GAA3970199.1"/>
    <property type="molecule type" value="Genomic_DNA"/>
</dbReference>
<feature type="transmembrane region" description="Helical" evidence="1">
    <location>
        <begin position="104"/>
        <end position="129"/>
    </location>
</feature>
<reference evidence="3" key="1">
    <citation type="journal article" date="2019" name="Int. J. Syst. Evol. Microbiol.">
        <title>The Global Catalogue of Microorganisms (GCM) 10K type strain sequencing project: providing services to taxonomists for standard genome sequencing and annotation.</title>
        <authorList>
            <consortium name="The Broad Institute Genomics Platform"/>
            <consortium name="The Broad Institute Genome Sequencing Center for Infectious Disease"/>
            <person name="Wu L."/>
            <person name="Ma J."/>
        </authorList>
    </citation>
    <scope>NUCLEOTIDE SEQUENCE [LARGE SCALE GENOMIC DNA]</scope>
    <source>
        <strain evidence="3">JCM 17555</strain>
    </source>
</reference>
<name>A0ABP7PRU3_9GAMM</name>
<evidence type="ECO:0000313" key="3">
    <source>
        <dbReference type="Proteomes" id="UP001501337"/>
    </source>
</evidence>
<dbReference type="InterPro" id="IPR017850">
    <property type="entry name" value="Alkaline_phosphatase_core_sf"/>
</dbReference>
<keyword evidence="1" id="KW-0812">Transmembrane</keyword>
<feature type="transmembrane region" description="Helical" evidence="1">
    <location>
        <begin position="31"/>
        <end position="52"/>
    </location>
</feature>
<dbReference type="SUPFAM" id="SSF53649">
    <property type="entry name" value="Alkaline phosphatase-like"/>
    <property type="match status" value="1"/>
</dbReference>
<sequence length="549" mass="59152">MSSLVQAVIVVLMLALLTVQLHPPFITQWLPLDALVLLGLIILLPASAALALASLSGVLYALMLLIVLSALAMAYSLNRPFNLMLDAQLLLAGFDVFSGSVGTLWAMIGTAIAILFIGLLGYLCTASLIRLNASALAIEGSSGSAGMPSLRLRTSLALLIGAALYGGYGFYKHGVLPKSAVLDLALQQMDTYRRSLDSTSELRRQMQDSPTPAMAMERLGQQHTLLTFVESYGVSALLDAPYKAVLRPRLKAIQADLELRGIHMATGRLRSPVQGGQSWLAHATVLSGLWIDDQFRYDELVRSDATTLVDDFSLTGHDTLAVMPAITAAWPDGERLGYDQIADNAGLGYAGPALNWVTMPDQYTLSWLRDTLAASADQPVFAEIALISSHAPWTPVLPVLDDWDAIGNGMNFHRLIENAETPESLWQDPERVRAQYARAVDYSLGVIGSYARSYLGDSLLIVLGDHQAAPIITGDGASLDVPVHVISRDRALVAAFLAINNFRPGIELPPASASIGMDKFRGLMHRLFQDPPVVADQPSTSTQQGTNNL</sequence>
<feature type="transmembrane region" description="Helical" evidence="1">
    <location>
        <begin position="59"/>
        <end position="77"/>
    </location>
</feature>
<feature type="transmembrane region" description="Helical" evidence="1">
    <location>
        <begin position="150"/>
        <end position="171"/>
    </location>
</feature>
<dbReference type="Proteomes" id="UP001501337">
    <property type="component" value="Unassembled WGS sequence"/>
</dbReference>
<evidence type="ECO:0000313" key="2">
    <source>
        <dbReference type="EMBL" id="GAA3970199.1"/>
    </source>
</evidence>
<comment type="caution">
    <text evidence="2">The sequence shown here is derived from an EMBL/GenBank/DDBJ whole genome shotgun (WGS) entry which is preliminary data.</text>
</comment>
<keyword evidence="1" id="KW-1133">Transmembrane helix</keyword>
<accession>A0ABP7PRU3</accession>
<organism evidence="2 3">
    <name type="scientific">Allohahella marinimesophila</name>
    <dbReference type="NCBI Taxonomy" id="1054972"/>
    <lineage>
        <taxon>Bacteria</taxon>
        <taxon>Pseudomonadati</taxon>
        <taxon>Pseudomonadota</taxon>
        <taxon>Gammaproteobacteria</taxon>
        <taxon>Oceanospirillales</taxon>
        <taxon>Hahellaceae</taxon>
        <taxon>Allohahella</taxon>
    </lineage>
</organism>
<evidence type="ECO:0008006" key="4">
    <source>
        <dbReference type="Google" id="ProtNLM"/>
    </source>
</evidence>